<evidence type="ECO:0000256" key="10">
    <source>
        <dbReference type="ARBA" id="ARBA00022679"/>
    </source>
</evidence>
<evidence type="ECO:0000256" key="7">
    <source>
        <dbReference type="ARBA" id="ARBA00022528"/>
    </source>
</evidence>
<name>A0A6A1VHC2_9ROSI</name>
<comment type="caution">
    <text evidence="16">The sequence shown here is derived from an EMBL/GenBank/DDBJ whole genome shotgun (WGS) entry which is preliminary data.</text>
</comment>
<keyword evidence="7" id="KW-0150">Chloroplast</keyword>
<dbReference type="Gene3D" id="3.40.50.2000">
    <property type="entry name" value="Glycogen Phosphorylase B"/>
    <property type="match status" value="2"/>
</dbReference>
<comment type="catalytic activity">
    <reaction evidence="1">
        <text>[(1-&gt;4)-alpha-D-glucosyl](n) + ADP-alpha-D-glucose = [(1-&gt;4)-alpha-D-glucosyl](n+1) + ADP + H(+)</text>
        <dbReference type="Rhea" id="RHEA:18189"/>
        <dbReference type="Rhea" id="RHEA-COMP:9584"/>
        <dbReference type="Rhea" id="RHEA-COMP:9587"/>
        <dbReference type="ChEBI" id="CHEBI:15378"/>
        <dbReference type="ChEBI" id="CHEBI:15444"/>
        <dbReference type="ChEBI" id="CHEBI:57498"/>
        <dbReference type="ChEBI" id="CHEBI:456216"/>
        <dbReference type="EC" id="2.4.1.21"/>
    </reaction>
</comment>
<dbReference type="OrthoDB" id="512920at2759"/>
<evidence type="ECO:0000256" key="6">
    <source>
        <dbReference type="ARBA" id="ARBA00012588"/>
    </source>
</evidence>
<evidence type="ECO:0000313" key="16">
    <source>
        <dbReference type="EMBL" id="KAB1211596.1"/>
    </source>
</evidence>
<evidence type="ECO:0000256" key="14">
    <source>
        <dbReference type="SAM" id="MobiDB-lite"/>
    </source>
</evidence>
<feature type="region of interest" description="Disordered" evidence="14">
    <location>
        <begin position="80"/>
        <end position="102"/>
    </location>
</feature>
<evidence type="ECO:0000256" key="11">
    <source>
        <dbReference type="ARBA" id="ARBA00022922"/>
    </source>
</evidence>
<keyword evidence="11" id="KW-0750">Starch biosynthesis</keyword>
<dbReference type="PANTHER" id="PTHR45825:SF2">
    <property type="entry name" value="STARCH SYNTHASE 2, CHLOROPLASTIC_AMYLOPLASTIC"/>
    <property type="match status" value="1"/>
</dbReference>
<comment type="similarity">
    <text evidence="5">Belongs to the glycosyltransferase 1 family. Bacterial/plant glycogen synthase subfamily.</text>
</comment>
<evidence type="ECO:0000256" key="4">
    <source>
        <dbReference type="ARBA" id="ARBA00004727"/>
    </source>
</evidence>
<evidence type="ECO:0000256" key="5">
    <source>
        <dbReference type="ARBA" id="ARBA00010281"/>
    </source>
</evidence>
<evidence type="ECO:0000259" key="15">
    <source>
        <dbReference type="Pfam" id="PF08323"/>
    </source>
</evidence>
<protein>
    <recommendedName>
        <fullName evidence="6">starch synthase</fullName>
        <ecNumber evidence="6">2.4.1.21</ecNumber>
    </recommendedName>
</protein>
<dbReference type="UniPathway" id="UPA00152"/>
<dbReference type="EMBL" id="RXIC02000024">
    <property type="protein sequence ID" value="KAB1211596.1"/>
    <property type="molecule type" value="Genomic_DNA"/>
</dbReference>
<comment type="pathway">
    <text evidence="4">Glycan biosynthesis; starch biosynthesis.</text>
</comment>
<comment type="subcellular location">
    <subcellularLocation>
        <location evidence="3">Plastid</location>
        <location evidence="3">Amyloplast</location>
    </subcellularLocation>
    <subcellularLocation>
        <location evidence="2">Plastid</location>
        <location evidence="2">Chloroplast</location>
    </subcellularLocation>
</comment>
<feature type="compositionally biased region" description="Polar residues" evidence="14">
    <location>
        <begin position="168"/>
        <end position="185"/>
    </location>
</feature>
<keyword evidence="8" id="KW-0934">Plastid</keyword>
<dbReference type="AlphaFoldDB" id="A0A6A1VHC2"/>
<dbReference type="FunFam" id="3.40.50.2000:FF:000048">
    <property type="entry name" value="Starch synthase, chloroplastic/amyloplastic"/>
    <property type="match status" value="1"/>
</dbReference>
<dbReference type="GO" id="GO:0009507">
    <property type="term" value="C:chloroplast"/>
    <property type="evidence" value="ECO:0007669"/>
    <property type="project" value="UniProtKB-SubCell"/>
</dbReference>
<feature type="region of interest" description="Disordered" evidence="14">
    <location>
        <begin position="148"/>
        <end position="237"/>
    </location>
</feature>
<evidence type="ECO:0000256" key="2">
    <source>
        <dbReference type="ARBA" id="ARBA00004229"/>
    </source>
</evidence>
<evidence type="ECO:0000256" key="13">
    <source>
        <dbReference type="ARBA" id="ARBA00023234"/>
    </source>
</evidence>
<keyword evidence="12" id="KW-0809">Transit peptide</keyword>
<dbReference type="GO" id="GO:0019252">
    <property type="term" value="P:starch biosynthetic process"/>
    <property type="evidence" value="ECO:0007669"/>
    <property type="project" value="UniProtKB-UniPathway"/>
</dbReference>
<dbReference type="FunFam" id="3.40.50.2000:FF:000025">
    <property type="entry name" value="Starch synthase, chloroplastic/amyloplastic"/>
    <property type="match status" value="1"/>
</dbReference>
<evidence type="ECO:0000256" key="9">
    <source>
        <dbReference type="ARBA" id="ARBA00022676"/>
    </source>
</evidence>
<dbReference type="GO" id="GO:0010021">
    <property type="term" value="P:amylopectin biosynthetic process"/>
    <property type="evidence" value="ECO:0007669"/>
    <property type="project" value="UniProtKB-ARBA"/>
</dbReference>
<dbReference type="PANTHER" id="PTHR45825">
    <property type="entry name" value="GRANULE-BOUND STARCH SYNTHASE 1, CHLOROPLASTIC/AMYLOPLASTIC"/>
    <property type="match status" value="1"/>
</dbReference>
<dbReference type="Pfam" id="PF13692">
    <property type="entry name" value="Glyco_trans_1_4"/>
    <property type="match status" value="1"/>
</dbReference>
<evidence type="ECO:0000256" key="12">
    <source>
        <dbReference type="ARBA" id="ARBA00022946"/>
    </source>
</evidence>
<sequence length="789" mass="86817">MASIGSLPFTIETKSESSVIIHSANHRRTRLPFFAYRLRKPLVSAGNTGLSFGYGKAAGEDYAILSLSFGRLIGGCSGGQQKRITPPKATSKGFVESGDDGNEADDVLQATIEKSKKVLAMQKDLLQQIAERRKLVSSIKSSIINPEDDEVSYEGRGKSSPKVDLASAGNNTGDNHYSSIPSSNFPPLAIDEVPESPHADFGSSFDEVKQESEKVSLLNSMSSDGDSTKQFKGTNSETVWSDGLPSFLSSASKSSSVGDEIQEISETEVLKEADDDANVPVIEDVKPPPPPLAGANVMNIILVAAECAPWSKTGGLGDVAGSLPKALARHGHRVMVVAPRYGNYAEPQDTGVRKMYKVDGQDVEVSYFQAYIDGVDFVFMDSHMFHHMEQNIYGGNRADILKRMVLFCKAAVEVPWHVPCGGVCYGDGNLAFIANDWHSALLPVYLKAYYRDNGLMTYTRSILVIHNIAHQGRGPADDFAYVDLPEPYLDLFKMYDPIGGEHFNIFAAGLKTADRVVTVSHGYAWELRTSVGGWGLHGIINENEWKLRGIVNGIDTKDWNPQFDVHLTSDGYTNYSLESLKTGKAQCKAALQKELGLPIREDVPVIGFIGRLDHQKGVDLIAEAIPWMMGQDVQLIMLGTGRPDLEQMLRQFESQHHDKIRGWVGFSVKTAHRITAGADILLMPSRFEPCGLNQLYAMSYGTVPVVHAVGGLRDTVQPFDPYNESGLGWTFDSAEANKLIHALGNCLWTYREFKQSWEGLQRRGMTQDLSWDNAAQNYEEVLVAAKYQW</sequence>
<accession>A0A6A1VHC2</accession>
<evidence type="ECO:0000256" key="3">
    <source>
        <dbReference type="ARBA" id="ARBA00004602"/>
    </source>
</evidence>
<dbReference type="NCBIfam" id="TIGR02095">
    <property type="entry name" value="glgA"/>
    <property type="match status" value="1"/>
</dbReference>
<feature type="compositionally biased region" description="Polar residues" evidence="14">
    <location>
        <begin position="217"/>
        <end position="237"/>
    </location>
</feature>
<gene>
    <name evidence="16" type="ORF">CJ030_MR6G013926</name>
</gene>
<keyword evidence="17" id="KW-1185">Reference proteome</keyword>
<evidence type="ECO:0000313" key="17">
    <source>
        <dbReference type="Proteomes" id="UP000516437"/>
    </source>
</evidence>
<dbReference type="Pfam" id="PF08323">
    <property type="entry name" value="Glyco_transf_5"/>
    <property type="match status" value="1"/>
</dbReference>
<dbReference type="HAMAP" id="MF_00484">
    <property type="entry name" value="Glycogen_synth"/>
    <property type="match status" value="1"/>
</dbReference>
<dbReference type="InterPro" id="IPR011835">
    <property type="entry name" value="GS/SS"/>
</dbReference>
<keyword evidence="9" id="KW-0328">Glycosyltransferase</keyword>
<dbReference type="GO" id="GO:0009501">
    <property type="term" value="C:amyloplast"/>
    <property type="evidence" value="ECO:0007669"/>
    <property type="project" value="UniProtKB-SubCell"/>
</dbReference>
<evidence type="ECO:0000256" key="8">
    <source>
        <dbReference type="ARBA" id="ARBA00022640"/>
    </source>
</evidence>
<evidence type="ECO:0000256" key="1">
    <source>
        <dbReference type="ARBA" id="ARBA00001478"/>
    </source>
</evidence>
<reference evidence="16 17" key="1">
    <citation type="journal article" date="2019" name="Plant Biotechnol. J.">
        <title>The red bayberry genome and genetic basis of sex determination.</title>
        <authorList>
            <person name="Jia H.M."/>
            <person name="Jia H.J."/>
            <person name="Cai Q.L."/>
            <person name="Wang Y."/>
            <person name="Zhao H.B."/>
            <person name="Yang W.F."/>
            <person name="Wang G.Y."/>
            <person name="Li Y.H."/>
            <person name="Zhan D.L."/>
            <person name="Shen Y.T."/>
            <person name="Niu Q.F."/>
            <person name="Chang L."/>
            <person name="Qiu J."/>
            <person name="Zhao L."/>
            <person name="Xie H.B."/>
            <person name="Fu W.Y."/>
            <person name="Jin J."/>
            <person name="Li X.W."/>
            <person name="Jiao Y."/>
            <person name="Zhou C.C."/>
            <person name="Tu T."/>
            <person name="Chai C.Y."/>
            <person name="Gao J.L."/>
            <person name="Fan L.J."/>
            <person name="van de Weg E."/>
            <person name="Wang J.Y."/>
            <person name="Gao Z.S."/>
        </authorList>
    </citation>
    <scope>NUCLEOTIDE SEQUENCE [LARGE SCALE GENOMIC DNA]</scope>
    <source>
        <tissue evidence="16">Leaves</tissue>
    </source>
</reference>
<dbReference type="GO" id="GO:0004373">
    <property type="term" value="F:alpha-1,4-glucan glucosyltransferase (UDP-glucose donor) activity"/>
    <property type="evidence" value="ECO:0007669"/>
    <property type="project" value="InterPro"/>
</dbReference>
<keyword evidence="13" id="KW-0035">Amyloplast</keyword>
<dbReference type="Proteomes" id="UP000516437">
    <property type="component" value="Chromosome 6"/>
</dbReference>
<dbReference type="EC" id="2.4.1.21" evidence="6"/>
<dbReference type="SUPFAM" id="SSF53756">
    <property type="entry name" value="UDP-Glycosyltransferase/glycogen phosphorylase"/>
    <property type="match status" value="1"/>
</dbReference>
<proteinExistence type="inferred from homology"/>
<dbReference type="CDD" id="cd03791">
    <property type="entry name" value="GT5_Glycogen_synthase_DULL1-like"/>
    <property type="match status" value="1"/>
</dbReference>
<keyword evidence="10" id="KW-0808">Transferase</keyword>
<feature type="domain" description="Starch synthase catalytic" evidence="15">
    <location>
        <begin position="299"/>
        <end position="541"/>
    </location>
</feature>
<dbReference type="GO" id="GO:0009011">
    <property type="term" value="F:alpha-1,4-glucan glucosyltransferase (ADP-glucose donor) activity"/>
    <property type="evidence" value="ECO:0007669"/>
    <property type="project" value="UniProtKB-EC"/>
</dbReference>
<organism evidence="16 17">
    <name type="scientific">Morella rubra</name>
    <name type="common">Chinese bayberry</name>
    <dbReference type="NCBI Taxonomy" id="262757"/>
    <lineage>
        <taxon>Eukaryota</taxon>
        <taxon>Viridiplantae</taxon>
        <taxon>Streptophyta</taxon>
        <taxon>Embryophyta</taxon>
        <taxon>Tracheophyta</taxon>
        <taxon>Spermatophyta</taxon>
        <taxon>Magnoliopsida</taxon>
        <taxon>eudicotyledons</taxon>
        <taxon>Gunneridae</taxon>
        <taxon>Pentapetalae</taxon>
        <taxon>rosids</taxon>
        <taxon>fabids</taxon>
        <taxon>Fagales</taxon>
        <taxon>Myricaceae</taxon>
        <taxon>Morella</taxon>
    </lineage>
</organism>
<dbReference type="InterPro" id="IPR013534">
    <property type="entry name" value="Starch_synth_cat_dom"/>
</dbReference>